<dbReference type="RefSeq" id="WP_130180312.1">
    <property type="nucleotide sequence ID" value="NZ_CP035945.1"/>
</dbReference>
<sequence>MRNVSNAEKAVLMKMYPEGCRVELEYMGPDPCDKLECGDLGTVISIDDAEQVHISWDKGGSLALAYKVDRCKCLMAKEQMQESLMEIKGMSFTGIVQMMEWIEDKFLSVFPNILMRPPVNNELIVELGNGAFKFNMPRISVGFTQNAKGKVYVKECSMREGKVIGRTSRNRGESL</sequence>
<reference evidence="2 3" key="1">
    <citation type="submission" date="2019-01" db="EMBL/GenBank/DDBJ databases">
        <title>PMF-metabolizing Aryl O-demethylase.</title>
        <authorList>
            <person name="Kim M."/>
        </authorList>
    </citation>
    <scope>NUCLEOTIDE SEQUENCE [LARGE SCALE GENOMIC DNA]</scope>
    <source>
        <strain evidence="2 3">PMF1</strain>
    </source>
</reference>
<evidence type="ECO:0000259" key="1">
    <source>
        <dbReference type="Pfam" id="PF14192"/>
    </source>
</evidence>
<feature type="domain" description="DUF4314" evidence="1">
    <location>
        <begin position="11"/>
        <end position="73"/>
    </location>
</feature>
<evidence type="ECO:0000313" key="3">
    <source>
        <dbReference type="Proteomes" id="UP000289794"/>
    </source>
</evidence>
<dbReference type="KEGG" id="bpro:PMF13cell1_01466"/>
<dbReference type="Pfam" id="PF14192">
    <property type="entry name" value="DUF4314"/>
    <property type="match status" value="1"/>
</dbReference>
<name>A0A4P6LXL8_9FIRM</name>
<dbReference type="Proteomes" id="UP000289794">
    <property type="component" value="Chromosome"/>
</dbReference>
<accession>A0A4P6LXL8</accession>
<evidence type="ECO:0000313" key="2">
    <source>
        <dbReference type="EMBL" id="QBE95940.1"/>
    </source>
</evidence>
<gene>
    <name evidence="2" type="ORF">PMF13cell1_01466</name>
</gene>
<dbReference type="InterPro" id="IPR025463">
    <property type="entry name" value="DUF4314"/>
</dbReference>
<protein>
    <recommendedName>
        <fullName evidence="1">DUF4314 domain-containing protein</fullName>
    </recommendedName>
</protein>
<proteinExistence type="predicted"/>
<dbReference type="EMBL" id="CP035945">
    <property type="protein sequence ID" value="QBE95940.1"/>
    <property type="molecule type" value="Genomic_DNA"/>
</dbReference>
<organism evidence="2 3">
    <name type="scientific">Blautia producta</name>
    <dbReference type="NCBI Taxonomy" id="33035"/>
    <lineage>
        <taxon>Bacteria</taxon>
        <taxon>Bacillati</taxon>
        <taxon>Bacillota</taxon>
        <taxon>Clostridia</taxon>
        <taxon>Lachnospirales</taxon>
        <taxon>Lachnospiraceae</taxon>
        <taxon>Blautia</taxon>
    </lineage>
</organism>
<dbReference type="AlphaFoldDB" id="A0A4P6LXL8"/>